<protein>
    <submittedName>
        <fullName evidence="3">Alpha/beta hydrolase</fullName>
    </submittedName>
</protein>
<dbReference type="PRINTS" id="PR00111">
    <property type="entry name" value="ABHYDROLASE"/>
</dbReference>
<dbReference type="AlphaFoldDB" id="A0A3M8D3C2"/>
<dbReference type="GO" id="GO:0016020">
    <property type="term" value="C:membrane"/>
    <property type="evidence" value="ECO:0007669"/>
    <property type="project" value="TreeGrafter"/>
</dbReference>
<feature type="domain" description="AB hydrolase-1" evidence="2">
    <location>
        <begin position="31"/>
        <end position="155"/>
    </location>
</feature>
<dbReference type="InterPro" id="IPR050266">
    <property type="entry name" value="AB_hydrolase_sf"/>
</dbReference>
<evidence type="ECO:0000313" key="3">
    <source>
        <dbReference type="EMBL" id="RNB82378.1"/>
    </source>
</evidence>
<gene>
    <name evidence="3" type="ORF">EDM56_23970</name>
</gene>
<keyword evidence="1 3" id="KW-0378">Hydrolase</keyword>
<dbReference type="PRINTS" id="PR00412">
    <property type="entry name" value="EPOXHYDRLASE"/>
</dbReference>
<dbReference type="InterPro" id="IPR000073">
    <property type="entry name" value="AB_hydrolase_1"/>
</dbReference>
<evidence type="ECO:0000313" key="4">
    <source>
        <dbReference type="Proteomes" id="UP000271031"/>
    </source>
</evidence>
<evidence type="ECO:0000256" key="1">
    <source>
        <dbReference type="ARBA" id="ARBA00022801"/>
    </source>
</evidence>
<sequence>MKGEIIMKRVAVYHAQTKLQVWEGERKGESLLFLHPQGSRSSIWNEMLPHFTDKYHPVCMDLRGHGESDFADKGYDIETVCRDILAVLDQLQIPKAHLIGNSLGGDFAVFFAAFHPERTASLCLLDAGMINYIGPNGERDLTREEVLAEFAQRPIKAFEPGEDIVPDNIHRWVPWEGYFAKWFQHTSRYPLPDGRIAYQIPTRINLQIMETVCDLCYEEAHRHIRCPILFLPAETEPMLSVKLQMIERVPAKVSTKTVVLADSRHLMPLDQPIATAREIRTFLAEIAQPSSATC</sequence>
<proteinExistence type="predicted"/>
<reference evidence="3 4" key="1">
    <citation type="submission" date="2018-10" db="EMBL/GenBank/DDBJ databases">
        <title>Phylogenomics of Brevibacillus.</title>
        <authorList>
            <person name="Dunlap C."/>
        </authorList>
    </citation>
    <scope>NUCLEOTIDE SEQUENCE [LARGE SCALE GENOMIC DNA]</scope>
    <source>
        <strain evidence="3 4">JCM 15716</strain>
    </source>
</reference>
<name>A0A3M8D3C2_9BACL</name>
<evidence type="ECO:0000259" key="2">
    <source>
        <dbReference type="Pfam" id="PF00561"/>
    </source>
</evidence>
<keyword evidence="4" id="KW-1185">Reference proteome</keyword>
<dbReference type="PANTHER" id="PTHR43798">
    <property type="entry name" value="MONOACYLGLYCEROL LIPASE"/>
    <property type="match status" value="1"/>
</dbReference>
<dbReference type="EMBL" id="RHHQ01000020">
    <property type="protein sequence ID" value="RNB82378.1"/>
    <property type="molecule type" value="Genomic_DNA"/>
</dbReference>
<accession>A0A3M8D3C2</accession>
<dbReference type="Pfam" id="PF00561">
    <property type="entry name" value="Abhydrolase_1"/>
    <property type="match status" value="1"/>
</dbReference>
<organism evidence="3 4">
    <name type="scientific">Brevibacillus fluminis</name>
    <dbReference type="NCBI Taxonomy" id="511487"/>
    <lineage>
        <taxon>Bacteria</taxon>
        <taxon>Bacillati</taxon>
        <taxon>Bacillota</taxon>
        <taxon>Bacilli</taxon>
        <taxon>Bacillales</taxon>
        <taxon>Paenibacillaceae</taxon>
        <taxon>Brevibacillus</taxon>
    </lineage>
</organism>
<dbReference type="SUPFAM" id="SSF53474">
    <property type="entry name" value="alpha/beta-Hydrolases"/>
    <property type="match status" value="1"/>
</dbReference>
<comment type="caution">
    <text evidence="3">The sequence shown here is derived from an EMBL/GenBank/DDBJ whole genome shotgun (WGS) entry which is preliminary data.</text>
</comment>
<dbReference type="Proteomes" id="UP000271031">
    <property type="component" value="Unassembled WGS sequence"/>
</dbReference>
<dbReference type="PANTHER" id="PTHR43798:SF31">
    <property type="entry name" value="AB HYDROLASE SUPERFAMILY PROTEIN YCLE"/>
    <property type="match status" value="1"/>
</dbReference>
<dbReference type="GO" id="GO:0016787">
    <property type="term" value="F:hydrolase activity"/>
    <property type="evidence" value="ECO:0007669"/>
    <property type="project" value="UniProtKB-KW"/>
</dbReference>
<dbReference type="Gene3D" id="3.40.50.1820">
    <property type="entry name" value="alpha/beta hydrolase"/>
    <property type="match status" value="1"/>
</dbReference>
<dbReference type="InterPro" id="IPR000639">
    <property type="entry name" value="Epox_hydrolase-like"/>
</dbReference>
<dbReference type="InterPro" id="IPR029058">
    <property type="entry name" value="AB_hydrolase_fold"/>
</dbReference>
<dbReference type="OrthoDB" id="252464at2"/>